<comment type="caution">
    <text evidence="5">The sequence shown here is derived from an EMBL/GenBank/DDBJ whole genome shotgun (WGS) entry which is preliminary data.</text>
</comment>
<proteinExistence type="predicted"/>
<accession>A0ABV7EP19</accession>
<dbReference type="InterPro" id="IPR011206">
    <property type="entry name" value="Citrate_lyase_beta/mcl1/mcl2"/>
</dbReference>
<dbReference type="Pfam" id="PF03328">
    <property type="entry name" value="HpcH_HpaI"/>
    <property type="match status" value="1"/>
</dbReference>
<dbReference type="GO" id="GO:0016829">
    <property type="term" value="F:lyase activity"/>
    <property type="evidence" value="ECO:0007669"/>
    <property type="project" value="UniProtKB-KW"/>
</dbReference>
<evidence type="ECO:0000313" key="6">
    <source>
        <dbReference type="Proteomes" id="UP001595462"/>
    </source>
</evidence>
<dbReference type="RefSeq" id="WP_380687850.1">
    <property type="nucleotide sequence ID" value="NZ_JBHRSS010000003.1"/>
</dbReference>
<dbReference type="InterPro" id="IPR005000">
    <property type="entry name" value="Aldolase/citrate-lyase_domain"/>
</dbReference>
<sequence length="270" mass="29112">MTARTTRFPLFVPATSPALIPKALASAADTVIVDLEDAVALDRKDEARDALAAFLQAHPDARVQVRINTPDSGELDADLALCERLPGIASIMAPKAESRGSLERIASLGKPVLPLLETPAGLLALAELTRVAGVERYGFGALDFAFEAGLTPDSDGGRAVLDHARYELLMHSHAAGLSPPLESVFPDFRNTERLYAIARRASDMGFGGMLCIHPAQIETVRKAFLPSDDEFDWAQRVMDASRRNEAAFQIDGQMVDAPVLARARRILALS</sequence>
<dbReference type="PANTHER" id="PTHR32308:SF10">
    <property type="entry name" value="CITRATE LYASE SUBUNIT BETA"/>
    <property type="match status" value="1"/>
</dbReference>
<evidence type="ECO:0000256" key="3">
    <source>
        <dbReference type="ARBA" id="ARBA00022842"/>
    </source>
</evidence>
<dbReference type="SUPFAM" id="SSF51621">
    <property type="entry name" value="Phosphoenolpyruvate/pyruvate domain"/>
    <property type="match status" value="1"/>
</dbReference>
<keyword evidence="6" id="KW-1185">Reference proteome</keyword>
<dbReference type="InterPro" id="IPR040442">
    <property type="entry name" value="Pyrv_kinase-like_dom_sf"/>
</dbReference>
<keyword evidence="3" id="KW-0460">Magnesium</keyword>
<keyword evidence="2" id="KW-0479">Metal-binding</keyword>
<dbReference type="PIRSF" id="PIRSF015582">
    <property type="entry name" value="Cit_lyase_B"/>
    <property type="match status" value="1"/>
</dbReference>
<evidence type="ECO:0000313" key="5">
    <source>
        <dbReference type="EMBL" id="MFC3103634.1"/>
    </source>
</evidence>
<dbReference type="EMBL" id="JBHRSS010000003">
    <property type="protein sequence ID" value="MFC3103634.1"/>
    <property type="molecule type" value="Genomic_DNA"/>
</dbReference>
<evidence type="ECO:0000256" key="2">
    <source>
        <dbReference type="ARBA" id="ARBA00022723"/>
    </source>
</evidence>
<dbReference type="Gene3D" id="3.20.20.60">
    <property type="entry name" value="Phosphoenolpyruvate-binding domains"/>
    <property type="match status" value="1"/>
</dbReference>
<protein>
    <submittedName>
        <fullName evidence="5">HpcH/HpaI aldolase/citrate lyase family protein</fullName>
    </submittedName>
</protein>
<dbReference type="InterPro" id="IPR015813">
    <property type="entry name" value="Pyrv/PenolPyrv_kinase-like_dom"/>
</dbReference>
<organism evidence="5 6">
    <name type="scientific">Salinisphaera aquimarina</name>
    <dbReference type="NCBI Taxonomy" id="2094031"/>
    <lineage>
        <taxon>Bacteria</taxon>
        <taxon>Pseudomonadati</taxon>
        <taxon>Pseudomonadota</taxon>
        <taxon>Gammaproteobacteria</taxon>
        <taxon>Salinisphaerales</taxon>
        <taxon>Salinisphaeraceae</taxon>
        <taxon>Salinisphaera</taxon>
    </lineage>
</organism>
<evidence type="ECO:0000256" key="1">
    <source>
        <dbReference type="ARBA" id="ARBA00001946"/>
    </source>
</evidence>
<reference evidence="6" key="1">
    <citation type="journal article" date="2019" name="Int. J. Syst. Evol. Microbiol.">
        <title>The Global Catalogue of Microorganisms (GCM) 10K type strain sequencing project: providing services to taxonomists for standard genome sequencing and annotation.</title>
        <authorList>
            <consortium name="The Broad Institute Genomics Platform"/>
            <consortium name="The Broad Institute Genome Sequencing Center for Infectious Disease"/>
            <person name="Wu L."/>
            <person name="Ma J."/>
        </authorList>
    </citation>
    <scope>NUCLEOTIDE SEQUENCE [LARGE SCALE GENOMIC DNA]</scope>
    <source>
        <strain evidence="6">KCTC 52640</strain>
    </source>
</reference>
<feature type="domain" description="HpcH/HpaI aldolase/citrate lyase" evidence="4">
    <location>
        <begin position="7"/>
        <end position="214"/>
    </location>
</feature>
<evidence type="ECO:0000259" key="4">
    <source>
        <dbReference type="Pfam" id="PF03328"/>
    </source>
</evidence>
<dbReference type="Proteomes" id="UP001595462">
    <property type="component" value="Unassembled WGS sequence"/>
</dbReference>
<keyword evidence="5" id="KW-0456">Lyase</keyword>
<gene>
    <name evidence="5" type="ORF">ACFOSU_06995</name>
</gene>
<name>A0ABV7EP19_9GAMM</name>
<dbReference type="PANTHER" id="PTHR32308">
    <property type="entry name" value="LYASE BETA SUBUNIT, PUTATIVE (AFU_ORTHOLOGUE AFUA_4G13030)-RELATED"/>
    <property type="match status" value="1"/>
</dbReference>
<comment type="cofactor">
    <cofactor evidence="1">
        <name>Mg(2+)</name>
        <dbReference type="ChEBI" id="CHEBI:18420"/>
    </cofactor>
</comment>